<dbReference type="EMBL" id="JAUOEM010000005">
    <property type="protein sequence ID" value="MDO5988882.1"/>
    <property type="molecule type" value="Genomic_DNA"/>
</dbReference>
<evidence type="ECO:0000313" key="3">
    <source>
        <dbReference type="EMBL" id="MDO5988882.1"/>
    </source>
</evidence>
<feature type="domain" description="DUF6443" evidence="2">
    <location>
        <begin position="318"/>
        <end position="485"/>
    </location>
</feature>
<feature type="signal peptide" evidence="1">
    <location>
        <begin position="1"/>
        <end position="22"/>
    </location>
</feature>
<evidence type="ECO:0000256" key="1">
    <source>
        <dbReference type="SAM" id="SignalP"/>
    </source>
</evidence>
<accession>A0ABT8X5C3</accession>
<organism evidence="3 4">
    <name type="scientific">Flavivirga amylovorans</name>
    <dbReference type="NCBI Taxonomy" id="870486"/>
    <lineage>
        <taxon>Bacteria</taxon>
        <taxon>Pseudomonadati</taxon>
        <taxon>Bacteroidota</taxon>
        <taxon>Flavobacteriia</taxon>
        <taxon>Flavobacteriales</taxon>
        <taxon>Flavobacteriaceae</taxon>
        <taxon>Flavivirga</taxon>
    </lineage>
</organism>
<reference evidence="3" key="1">
    <citation type="submission" date="2023-07" db="EMBL/GenBank/DDBJ databases">
        <title>Two novel species in the genus Flavivirga.</title>
        <authorList>
            <person name="Kwon K."/>
        </authorList>
    </citation>
    <scope>NUCLEOTIDE SEQUENCE</scope>
    <source>
        <strain evidence="3">KACC 14157</strain>
    </source>
</reference>
<dbReference type="InterPro" id="IPR045619">
    <property type="entry name" value="DUF6443"/>
</dbReference>
<dbReference type="PANTHER" id="PTHR32305:SF15">
    <property type="entry name" value="PROTEIN RHSA-RELATED"/>
    <property type="match status" value="1"/>
</dbReference>
<feature type="chain" id="PRO_5046863784" evidence="1">
    <location>
        <begin position="23"/>
        <end position="3400"/>
    </location>
</feature>
<comment type="caution">
    <text evidence="3">The sequence shown here is derived from an EMBL/GenBank/DDBJ whole genome shotgun (WGS) entry which is preliminary data.</text>
</comment>
<protein>
    <submittedName>
        <fullName evidence="3">RHS repeat-associated core domain-containing protein</fullName>
    </submittedName>
</protein>
<dbReference type="Pfam" id="PF20041">
    <property type="entry name" value="DUF6443"/>
    <property type="match status" value="1"/>
</dbReference>
<dbReference type="NCBIfam" id="TIGR03696">
    <property type="entry name" value="Rhs_assc_core"/>
    <property type="match status" value="1"/>
</dbReference>
<dbReference type="NCBIfam" id="NF045639">
    <property type="entry name" value="GCX_COOH"/>
    <property type="match status" value="1"/>
</dbReference>
<evidence type="ECO:0000313" key="4">
    <source>
        <dbReference type="Proteomes" id="UP001176891"/>
    </source>
</evidence>
<gene>
    <name evidence="3" type="ORF">Q4Q39_15835</name>
</gene>
<dbReference type="InterPro" id="IPR050708">
    <property type="entry name" value="T6SS_VgrG/RHS"/>
</dbReference>
<dbReference type="InterPro" id="IPR022385">
    <property type="entry name" value="Rhs_assc_core"/>
</dbReference>
<proteinExistence type="predicted"/>
<dbReference type="PANTHER" id="PTHR32305">
    <property type="match status" value="1"/>
</dbReference>
<sequence>MKNKITKILFFLLLMQAYFLNAQEKVNYNSTEIEAVLGTTTSLQYVTTNLDNTGVLKNINPMGYISLYVKENEPPNNWFSYALRLNVTPASLSGAFDGTPKEITLKVEHNTSAGATGNSIDISKHIAVGAYGVKVELIEAVYTDLSTSATPVSNGPVPANIGLELGFNGTTFKALSSTIPSVTVTPPAPNSNEVKLSWNAIDGAMSYDVEWTWVDGYDENENIPLRPLNSIPFTKRDFELNNTRVQTSKIEYNIPLIYAKGYLIYRVRAVGRFLENTNVYRYGKWSEAESNTPNFLSDWNAVYTINNDHQVDKNWQFQASYAEEGKKKEVVSYFDGTLRNRQTVTKINSDDNIIVGEVIYDAQGRPAVEVLPVPTNGLAIDYTNNFNQNATGQVYSYQDFDTDDRNILDQETALKAMDTLSGASKYYSPENDLTSPFKNRIPDAKSHPFSQIEYMPDNTGRILRKGGVGKKHQLGSTHEMEYHYGTPEQKELNRLFGYSVGHFSHYKKNTVIDPNRQASVSYIDPQGRTIATALAGISPSNLDGLDDEIDAGGTLHKRVTTDLLGKLNPLAKDTITDNNIRQSTQAFGVQEDALVYSATKLAIEPSELNFKYTLGQTDFEYTCTGGLVNYPVVYDLFVDVLDIEGNSLVLNREDPTFDLSDFTLDVPRGSYSIIKNLVVNKDTLETYADAYINKLTTPGDACYIDPTVVVPIPTEIIDGCFVSCEDCESSLIAEYGDKNGYRDAKMADYDFTDLEEALTTAELDEEKARLSLAFENQWEQLILACNAPCEDGTDLVNLSPENRVANSMSCSIARTALLDDMKPSGQYGQYPSALVQDGNGEKAEAIIQAELNIFNDGNRLVSTQTDDIQIHNSWRNPRHPDHDPAPNGNGLYTEGHYYNTDGTISYIKVKQTTDEEGNNTYAPDIQLGVELIPVTKNTNNDEYLVEPQYLANVEDFIASGVWQNQWAESLIVYHPEYCYLQYAEAVCGITKNITTVTGSPLMNSDGYDLHLRLLDTYAKAGAFVTGTSIMLQDPFFYGSVPSSLNNGINFNLRTNIMNEVLTKNYNNTGLSLEKYALAIVTCNSVTNCNVSGVTVGSLTTAQKDEYWSIYKSSYSSAKEMIQTFFGNIYAEKNNCYNGCIGEEEAPINLLAVLKDIKDINKGTLDGIIKAGENRICDSDVASFYATKEKRFKPSDNLYDSGQDAADLVEEFAGYTGYEYYIQTGVCPLARDLQTFLEFSFKDFATQSPGISGERAFTGKYLSRDLYKDLGGNLEQLVQPGDVKLTSTPNSDELTLRFSEQAVLVGDMPITITIPVTRSWNDYANTGANGWVITKVSHIKSDYSAVGEIFTFKAVAQVRTSFEATDYEEIIISGSTQARISDCSIVPDPASVGQYLGNGETSGPLGDCNKKQRFTQAFIALLNHLYKTNAINATVPLNSISAYSNSYLSIFFGGGTATWSNTGSTYFIEVDGVQRFILELEENETLPITGVADFMGMGLNYEYDSKGLITQQNARITYLTSASNKIQASKVGTLSQGGVEGKPLINFLCCGDINDLTREPDPTSSTPHFGFVFAVPNRAPLVSTSPLANPPVVGNDGRLNIGKGIVNFINTKLTDTLYITTIDDHSGGNARVRSFETDYNSAVIEPIVNSVNEVTAPGVLQIQDFPYSNTVNTIFTAINNSSFSNNTTGITIPMDITFVIITGDNVNNIESTKTQYNDLLANNKSKKVFFIILDDNTVGGIGSPYDYVSAIINKVPVNYSSTLNVLDSDFIMYSTADLIDSNFENTLRDFLLKSYNEIVNPPKFKPAFTLRKQIATPSNTIYSKDINFSPKGFQASLNELIDFEVKIDFNNYSDNPEDYNSAEIIVNGQSFKQANNDLVYGVVEYNVNEQRYFPKNRLSWNHPRGHGATFDIFDFSYNINGNERIYNLDEGSGSAFSTNGLGSFNVDNSSWINDPTLGYGLRFNSSLEAAWDDFVPLIYEQGGNITFNARVKFQGELPYTQFPGYGLIAQIAYEDPANPENLYELLIYGEFGDDVVLPPQEPCDSSSLVCIPPIPEPLSCTDKYPIYTALMNTIGNKEEDLGVPLEDDEGDIVTEDEFCANSFQYLVDDYQYYITTFGITSVLDVDYMSIARFGATEFNYGYPDIRSIIDLYSTHVTTTRVDANQYTMNWAAFTSDYLNQPENQSICVPVPFPVDFGSVSIDIPEKTPCEQFYASVTEAYSRDVYANLLTTKREEFINAYLEHALSTSVETFNMTYPDKEYQYTLYYYDQAGNLLQTVPPEGVDRFTEDELEAGGINSAINLYRNNNNTTEDTTLLPDHDLITTYRYNSLNQLVWQFTPDGGETRFAYDELGRIIASQNAKQLVNNRFSYTNYDELGRITEAGEFAPKIAVSIEDTTGKLVYVADNTHVETSEVVNKVNVYPRNISDIQYEVTTTGYDKLKGVNPVEIFDTVNDVNNTTDNTRNRVAAVYYYDLRDYVNNIGTNLANYNNALFYNYDIHGNVKELVQHNKLMIINPNNFQSGIKRVLYEYDLISGNVNKVSYQNGKPDMFAHRYTYDADNRITMVETSSDGMIWEKDAAYQYYAHGPLARTVLGGKEVQGMDYAYTLQGWLKGVNSETMLTADDMGTDGVVGSQVAQDAMGYSLNYFDDDYEPIASLGNTFSYSNSNKVTDPAATAGRNLYNGNIKQMVTSLLDKDENLLTSQLNNYGYDQLNRIKTYNGNSISGGGAPTESYSANYTYDRNGNLKTLNRSTLNNSNAVVAMDQLSYDYKTKLNPTTGLQERTNQLDDVQDALGDTGFNDLGTQPDANYTYDEIGQLIKDTAENLDTIIWRVDGKVKSIEKTNGDIIHFQYDGLGNRIAKTDIAGNKITLYTRDAQGNVLAVYNSDANLPTPEHPFDITHNNLQVTNTQNFTAVNTIITTNTTTENTVESTGDLSYTAGKSIILSPNFHAKAGSTFTAKVEDVTNTGGNDGMFLTEHHIFGSSRLGLEQKNLKITEESITFGDTIFENNVGDKRYELSNHLGNVLSVVTDRKLIDPSGLLKPDVVAYNDYYPFGQLLPNRHGSSDNYRYGFQGQEKDDEIKGEGNSVNFTFRMHDPRVGRFFAPDPLTAKYPYYTPYQFSGNKVIHAKELEGLEEILIIESPYVRDAVTQYMRDGDVLSAVAATKNSYVWKTDAQINHAKKTFDVGQEIGQPSTSSSNGEEFETKGAIVYSYNNEGELYRMFEVKLDIIYDKITKENSWYQPVIDYINNILDYPESGSQQSSYTSQGGIQFVVRGSDPSLGLVRQQGNPDLVVDITQLYNIAFNQAGGGTKSQILERAYKLQKALDNKGNAEEEIKRIYEMQITGKGSETVIVGSRGGQALYGITQKDTIFVGTEKDLEKVDSISKARARELRTIKDTEND</sequence>
<evidence type="ECO:0000259" key="2">
    <source>
        <dbReference type="Pfam" id="PF20041"/>
    </source>
</evidence>
<dbReference type="Proteomes" id="UP001176891">
    <property type="component" value="Unassembled WGS sequence"/>
</dbReference>
<dbReference type="InterPro" id="IPR055015">
    <property type="entry name" value="GCX_COOH"/>
</dbReference>
<name>A0ABT8X5C3_9FLAO</name>
<dbReference type="Gene3D" id="2.180.10.10">
    <property type="entry name" value="RHS repeat-associated core"/>
    <property type="match status" value="2"/>
</dbReference>
<keyword evidence="4" id="KW-1185">Reference proteome</keyword>
<dbReference type="RefSeq" id="WP_303283534.1">
    <property type="nucleotide sequence ID" value="NZ_BAABCZ010000004.1"/>
</dbReference>
<keyword evidence="1" id="KW-0732">Signal</keyword>